<dbReference type="Proteomes" id="UP000643165">
    <property type="component" value="Unassembled WGS sequence"/>
</dbReference>
<keyword evidence="5" id="KW-0802">TPR repeat</keyword>
<dbReference type="Pfam" id="PF13432">
    <property type="entry name" value="TPR_16"/>
    <property type="match status" value="1"/>
</dbReference>
<dbReference type="Gene3D" id="1.25.40.10">
    <property type="entry name" value="Tetratricopeptide repeat domain"/>
    <property type="match status" value="1"/>
</dbReference>
<keyword evidence="3" id="KW-0408">Iron</keyword>
<comment type="caution">
    <text evidence="7">The sequence shown here is derived from an EMBL/GenBank/DDBJ whole genome shotgun (WGS) entry which is preliminary data.</text>
</comment>
<dbReference type="InterPro" id="IPR019734">
    <property type="entry name" value="TPR_rpt"/>
</dbReference>
<keyword evidence="1" id="KW-0479">Metal-binding</keyword>
<protein>
    <recommendedName>
        <fullName evidence="6">Calcineurin-like phosphoesterase domain-containing protein</fullName>
    </recommendedName>
</protein>
<gene>
    <name evidence="7" type="ORF">Vlu01_39200</name>
</gene>
<dbReference type="SUPFAM" id="SSF48452">
    <property type="entry name" value="TPR-like"/>
    <property type="match status" value="1"/>
</dbReference>
<organism evidence="7 8">
    <name type="scientific">Micromonospora lutea</name>
    <dbReference type="NCBI Taxonomy" id="419825"/>
    <lineage>
        <taxon>Bacteria</taxon>
        <taxon>Bacillati</taxon>
        <taxon>Actinomycetota</taxon>
        <taxon>Actinomycetes</taxon>
        <taxon>Micromonosporales</taxon>
        <taxon>Micromonosporaceae</taxon>
        <taxon>Micromonospora</taxon>
    </lineage>
</organism>
<keyword evidence="2" id="KW-0378">Hydrolase</keyword>
<evidence type="ECO:0000256" key="1">
    <source>
        <dbReference type="ARBA" id="ARBA00022723"/>
    </source>
</evidence>
<sequence length="771" mass="87237">MPFGLKRLPSGATHDFDRFYHQILRPVAQDAGWAVSRADEITEPGTIVNQAFRHLQAADVVVADISSPNGSVYYELGVRQAISPGKTILVAVHGTELPFDLRSQRVLFYSPQFDQDPRFRFAYREALVSDSPHVHNPVRDALADLGLNFSPQTDRIAFEQELHHKIERSRNIEQLLAVWHWARQSGDLPTGALLSLSYRLAVEGDYASAIQVLDAAFPEADGDWEVHRQRGFYLRKLNRLDAAEAALTRAYELNPSDPETLGMLGGALKRQGRYPEALRLYQQGATLSPTSLYLAVACAGMMAIAEPDNPGPALARYRQLLSEIDERPGQETDSWANLVRAEAHFVLGDVEAAYRFGRAAVRYGAERLHLESTADQILMLDAHGLTLTDADRFARWLVEEAKNQPSVTVTERTSETSVPDFPHRMIFHISDVHFGTISEGDKQIDLHRFVDSENSDRLSVELNREFHAALKRSGCAASDAVLVVSGDSTYTGRQAEFELVNQFLTELCENIGMDHSQVVLVPGNHDIDWLQTKSNRANRFDNYLTFAHQFYGEELFREVFPRITWDLKTSGRRPEAREIIYRRTDRTMTFVGLNSCIFEDDQNHYGYIGKRQLDIVKDLLEQEPPDNVRVAVMHHHLHPFPEPLEPRRGDSVVLDLSTVRDAGFVEQRLERLGFSLLLHGHKHKPQLRETLVRVPQDDVSRVARPLIVSGCGSTGVSHHELEHDQPNHFAMLELTQPVRTPGADFLVIEWRELAVRLGAEWVTKQRWTIKG</sequence>
<dbReference type="PROSITE" id="PS50005">
    <property type="entry name" value="TPR"/>
    <property type="match status" value="2"/>
</dbReference>
<dbReference type="PANTHER" id="PTHR42988:SF2">
    <property type="entry name" value="CYCLIC NUCLEOTIDE PHOSPHODIESTERASE CBUA0032-RELATED"/>
    <property type="match status" value="1"/>
</dbReference>
<dbReference type="InterPro" id="IPR050884">
    <property type="entry name" value="CNP_phosphodiesterase-III"/>
</dbReference>
<proteinExistence type="inferred from homology"/>
<dbReference type="Gene3D" id="3.60.21.10">
    <property type="match status" value="1"/>
</dbReference>
<dbReference type="PANTHER" id="PTHR42988">
    <property type="entry name" value="PHOSPHOHYDROLASE"/>
    <property type="match status" value="1"/>
</dbReference>
<evidence type="ECO:0000313" key="8">
    <source>
        <dbReference type="Proteomes" id="UP000643165"/>
    </source>
</evidence>
<dbReference type="SMART" id="SM00028">
    <property type="entry name" value="TPR"/>
    <property type="match status" value="3"/>
</dbReference>
<name>A0ABQ4IZD8_9ACTN</name>
<evidence type="ECO:0000256" key="2">
    <source>
        <dbReference type="ARBA" id="ARBA00022801"/>
    </source>
</evidence>
<feature type="repeat" description="TPR" evidence="5">
    <location>
        <begin position="258"/>
        <end position="291"/>
    </location>
</feature>
<evidence type="ECO:0000313" key="7">
    <source>
        <dbReference type="EMBL" id="GIJ23296.1"/>
    </source>
</evidence>
<evidence type="ECO:0000259" key="6">
    <source>
        <dbReference type="Pfam" id="PF00149"/>
    </source>
</evidence>
<evidence type="ECO:0000256" key="4">
    <source>
        <dbReference type="ARBA" id="ARBA00025742"/>
    </source>
</evidence>
<dbReference type="InterPro" id="IPR004843">
    <property type="entry name" value="Calcineurin-like_PHP"/>
</dbReference>
<evidence type="ECO:0000256" key="3">
    <source>
        <dbReference type="ARBA" id="ARBA00023004"/>
    </source>
</evidence>
<keyword evidence="8" id="KW-1185">Reference proteome</keyword>
<dbReference type="SUPFAM" id="SSF56300">
    <property type="entry name" value="Metallo-dependent phosphatases"/>
    <property type="match status" value="1"/>
</dbReference>
<feature type="domain" description="Calcineurin-like phosphoesterase" evidence="6">
    <location>
        <begin position="426"/>
        <end position="685"/>
    </location>
</feature>
<reference evidence="7 8" key="1">
    <citation type="submission" date="2021-01" db="EMBL/GenBank/DDBJ databases">
        <title>Whole genome shotgun sequence of Verrucosispora lutea NBRC 106530.</title>
        <authorList>
            <person name="Komaki H."/>
            <person name="Tamura T."/>
        </authorList>
    </citation>
    <scope>NUCLEOTIDE SEQUENCE [LARGE SCALE GENOMIC DNA]</scope>
    <source>
        <strain evidence="7 8">NBRC 106530</strain>
    </source>
</reference>
<dbReference type="InterPro" id="IPR029052">
    <property type="entry name" value="Metallo-depent_PP-like"/>
</dbReference>
<dbReference type="InterPro" id="IPR011990">
    <property type="entry name" value="TPR-like_helical_dom_sf"/>
</dbReference>
<dbReference type="EMBL" id="BOPB01000023">
    <property type="protein sequence ID" value="GIJ23296.1"/>
    <property type="molecule type" value="Genomic_DNA"/>
</dbReference>
<comment type="similarity">
    <text evidence="4">Belongs to the cyclic nucleotide phosphodiesterase class-III family.</text>
</comment>
<evidence type="ECO:0000256" key="5">
    <source>
        <dbReference type="PROSITE-ProRule" id="PRU00339"/>
    </source>
</evidence>
<dbReference type="Pfam" id="PF00149">
    <property type="entry name" value="Metallophos"/>
    <property type="match status" value="1"/>
</dbReference>
<feature type="repeat" description="TPR" evidence="5">
    <location>
        <begin position="224"/>
        <end position="257"/>
    </location>
</feature>
<accession>A0ABQ4IZD8</accession>